<keyword evidence="5 8" id="KW-0812">Transmembrane</keyword>
<keyword evidence="3" id="KW-0813">Transport</keyword>
<dbReference type="STRING" id="1842532.A7E78_10470"/>
<dbReference type="Proteomes" id="UP000182517">
    <property type="component" value="Chromosome"/>
</dbReference>
<dbReference type="AlphaFoldDB" id="A0A1L3GQP3"/>
<name>A0A1L3GQP3_9BACT</name>
<evidence type="ECO:0000256" key="8">
    <source>
        <dbReference type="SAM" id="Phobius"/>
    </source>
</evidence>
<dbReference type="EMBL" id="CP015519">
    <property type="protein sequence ID" value="APG28233.1"/>
    <property type="molecule type" value="Genomic_DNA"/>
</dbReference>
<gene>
    <name evidence="9" type="ORF">A7E78_10470</name>
</gene>
<dbReference type="GO" id="GO:0005886">
    <property type="term" value="C:plasma membrane"/>
    <property type="evidence" value="ECO:0007669"/>
    <property type="project" value="UniProtKB-SubCell"/>
</dbReference>
<feature type="transmembrane region" description="Helical" evidence="8">
    <location>
        <begin position="60"/>
        <end position="83"/>
    </location>
</feature>
<evidence type="ECO:0000256" key="3">
    <source>
        <dbReference type="ARBA" id="ARBA00022448"/>
    </source>
</evidence>
<evidence type="ECO:0000256" key="6">
    <source>
        <dbReference type="ARBA" id="ARBA00022989"/>
    </source>
</evidence>
<keyword evidence="7 8" id="KW-0472">Membrane</keyword>
<keyword evidence="6 8" id="KW-1133">Transmembrane helix</keyword>
<evidence type="ECO:0000313" key="10">
    <source>
        <dbReference type="Proteomes" id="UP000182517"/>
    </source>
</evidence>
<dbReference type="Pfam" id="PF04066">
    <property type="entry name" value="MrpF_PhaF"/>
    <property type="match status" value="1"/>
</dbReference>
<dbReference type="InterPro" id="IPR007208">
    <property type="entry name" value="MrpF/PhaF-like"/>
</dbReference>
<reference evidence="9 10" key="1">
    <citation type="journal article" date="2017" name="Genome Announc.">
        <title>Complete Genome Sequences of Two Acetylene-Fermenting Pelobacter acetylenicus Strains.</title>
        <authorList>
            <person name="Sutton J.M."/>
            <person name="Baesman S.M."/>
            <person name="Fierst J.L."/>
            <person name="Poret-Peterson A.T."/>
            <person name="Oremland R.S."/>
            <person name="Dunlap D.S."/>
            <person name="Akob D.M."/>
        </authorList>
    </citation>
    <scope>NUCLEOTIDE SEQUENCE [LARGE SCALE GENOMIC DNA]</scope>
    <source>
        <strain evidence="9 10">SFB93</strain>
    </source>
</reference>
<dbReference type="PANTHER" id="PTHR34702">
    <property type="entry name" value="NA(+)/H(+) ANTIPORTER SUBUNIT F1"/>
    <property type="match status" value="1"/>
</dbReference>
<organism evidence="9 10">
    <name type="scientific">Syntrophotalea acetylenivorans</name>
    <dbReference type="NCBI Taxonomy" id="1842532"/>
    <lineage>
        <taxon>Bacteria</taxon>
        <taxon>Pseudomonadati</taxon>
        <taxon>Thermodesulfobacteriota</taxon>
        <taxon>Desulfuromonadia</taxon>
        <taxon>Desulfuromonadales</taxon>
        <taxon>Syntrophotaleaceae</taxon>
        <taxon>Syntrophotalea</taxon>
    </lineage>
</organism>
<evidence type="ECO:0000256" key="2">
    <source>
        <dbReference type="ARBA" id="ARBA00009212"/>
    </source>
</evidence>
<evidence type="ECO:0000256" key="1">
    <source>
        <dbReference type="ARBA" id="ARBA00004651"/>
    </source>
</evidence>
<dbReference type="OrthoDB" id="9800226at2"/>
<evidence type="ECO:0000256" key="7">
    <source>
        <dbReference type="ARBA" id="ARBA00023136"/>
    </source>
</evidence>
<feature type="transmembrane region" description="Helical" evidence="8">
    <location>
        <begin position="36"/>
        <end position="54"/>
    </location>
</feature>
<keyword evidence="10" id="KW-1185">Reference proteome</keyword>
<dbReference type="GO" id="GO:0015385">
    <property type="term" value="F:sodium:proton antiporter activity"/>
    <property type="evidence" value="ECO:0007669"/>
    <property type="project" value="TreeGrafter"/>
</dbReference>
<accession>A0A1L3GQP3</accession>
<dbReference type="RefSeq" id="WP_072284216.1">
    <property type="nucleotide sequence ID" value="NZ_CP015519.1"/>
</dbReference>
<evidence type="ECO:0000256" key="4">
    <source>
        <dbReference type="ARBA" id="ARBA00022475"/>
    </source>
</evidence>
<comment type="similarity">
    <text evidence="2">Belongs to the CPA3 antiporters (TC 2.A.63) subunit F family.</text>
</comment>
<evidence type="ECO:0000313" key="9">
    <source>
        <dbReference type="EMBL" id="APG28233.1"/>
    </source>
</evidence>
<dbReference type="KEGG" id="pef:A7E78_10470"/>
<comment type="subcellular location">
    <subcellularLocation>
        <location evidence="1">Cell membrane</location>
        <topology evidence="1">Multi-pass membrane protein</topology>
    </subcellularLocation>
</comment>
<sequence length="94" mass="10254">MENLFLASGMIFMVLVALCLLRVVGGPTVLDRILGANVIGTKVTVLLLIIGVLYNKVEMFVDIAIAYALLNFITTLGAAKYFLHRKKAGLQEND</sequence>
<keyword evidence="4" id="KW-1003">Cell membrane</keyword>
<proteinExistence type="inferred from homology"/>
<evidence type="ECO:0000256" key="5">
    <source>
        <dbReference type="ARBA" id="ARBA00022692"/>
    </source>
</evidence>
<protein>
    <submittedName>
        <fullName evidence="9">pH regulation protein F</fullName>
    </submittedName>
</protein>
<feature type="transmembrane region" description="Helical" evidence="8">
    <location>
        <begin position="6"/>
        <end position="24"/>
    </location>
</feature>
<dbReference type="PANTHER" id="PTHR34702:SF1">
    <property type="entry name" value="NA(+)_H(+) ANTIPORTER SUBUNIT F"/>
    <property type="match status" value="1"/>
</dbReference>